<keyword evidence="2" id="KW-1185">Reference proteome</keyword>
<evidence type="ECO:0000313" key="2">
    <source>
        <dbReference type="Proteomes" id="UP000038055"/>
    </source>
</evidence>
<evidence type="ECO:0008006" key="3">
    <source>
        <dbReference type="Google" id="ProtNLM"/>
    </source>
</evidence>
<evidence type="ECO:0000313" key="1">
    <source>
        <dbReference type="EMBL" id="CEN34464.1"/>
    </source>
</evidence>
<dbReference type="AlphaFoldDB" id="A0A0B7H7E4"/>
<gene>
    <name evidence="1" type="ORF">CCYN2B_200010</name>
</gene>
<organism evidence="1 2">
    <name type="scientific">Capnocytophaga cynodegmi</name>
    <dbReference type="NCBI Taxonomy" id="28189"/>
    <lineage>
        <taxon>Bacteria</taxon>
        <taxon>Pseudomonadati</taxon>
        <taxon>Bacteroidota</taxon>
        <taxon>Flavobacteriia</taxon>
        <taxon>Flavobacteriales</taxon>
        <taxon>Flavobacteriaceae</taxon>
        <taxon>Capnocytophaga</taxon>
    </lineage>
</organism>
<accession>A0A0B7H7E4</accession>
<reference evidence="2" key="1">
    <citation type="submission" date="2015-01" db="EMBL/GenBank/DDBJ databases">
        <authorList>
            <person name="MANFREDI Pablo"/>
        </authorList>
    </citation>
    <scope>NUCLEOTIDE SEQUENCE [LARGE SCALE GENOMIC DNA]</scope>
    <source>
        <strain evidence="2">Ccyn2B</strain>
    </source>
</reference>
<dbReference type="Proteomes" id="UP000038055">
    <property type="component" value="Unassembled WGS sequence"/>
</dbReference>
<protein>
    <recommendedName>
        <fullName evidence="3">Glutamyl-tRNA amidotransferase</fullName>
    </recommendedName>
</protein>
<dbReference type="EMBL" id="CDOD01000013">
    <property type="protein sequence ID" value="CEN34464.1"/>
    <property type="molecule type" value="Genomic_DNA"/>
</dbReference>
<dbReference type="STRING" id="28189.CCYN74_430010"/>
<sequence>MVKVFITNVEKVSFQIGVDVLGFPIYHEHIFMDAVKVEDKTKMKGKNQSKHVVKYHEVMYFTHNQVKQN</sequence>
<dbReference type="RefSeq" id="WP_041991493.1">
    <property type="nucleotide sequence ID" value="NZ_CDOD01000013.1"/>
</dbReference>
<proteinExistence type="predicted"/>
<name>A0A0B7H7E4_9FLAO</name>